<gene>
    <name evidence="13" type="ORF">FGO68_gene1473</name>
</gene>
<sequence>MEASTAIVETKKFPAPGSKNPSPVQHAHSGLSCWNEVSQQFQAIIMHAGRSTHLQPATDGYPLAMLPIGNRPLLSYQLDYLERNGIAKITVVIEKRFLAKVEKYMNSYFKPSRDGTEIEVVALSDEEESGNVLKLLKDRITKDFIVLSGDVLVDVPLDQIIDHHNLNENSVTVLLKELDLSSKSKMPQKGEPESYDLFGLADWTASPQSENHTHRIVFKSNSVESQNMPLFVKASLLKKCHKMRVRSDLADGGVYVFRYWVLRLFEELEKDYDVDNSSIDDLITFMARNQFKKKLAKYIVKPKSEPKLGLSSHSYQAKIQAIMNPSLQTTKDLVKVAAFIDTEPLHYFVKFHNLKYYMLANQDAMRLSTQRPLFSYKGPSADLYSQYKSQIDENKREKRSVYEGLPAFLKQVSIDSSVQRDVEMGEKSQISKSSVGRGVKVGARSKIVNSIIMNHVTIGSDVTIQNCLILSKSQIGQKSKLKDAKVPFGQVIEEKSNITGDGGQD</sequence>
<dbReference type="PANTHER" id="PTHR45989:SF1">
    <property type="entry name" value="TRANSLATION INITIATION FACTOR EIF-2B SUBUNIT GAMMA"/>
    <property type="match status" value="1"/>
</dbReference>
<dbReference type="InterPro" id="IPR056818">
    <property type="entry name" value="GlmU/GlgC-like_hexapep"/>
</dbReference>
<dbReference type="Pfam" id="PF00483">
    <property type="entry name" value="NTP_transferase"/>
    <property type="match status" value="1"/>
</dbReference>
<dbReference type="Pfam" id="PF24894">
    <property type="entry name" value="Hexapep_GlmU"/>
    <property type="match status" value="1"/>
</dbReference>
<evidence type="ECO:0000256" key="4">
    <source>
        <dbReference type="ARBA" id="ARBA00022540"/>
    </source>
</evidence>
<comment type="caution">
    <text evidence="13">The sequence shown here is derived from an EMBL/GenBank/DDBJ whole genome shotgun (WGS) entry which is preliminary data.</text>
</comment>
<dbReference type="InterPro" id="IPR029044">
    <property type="entry name" value="Nucleotide-diphossugar_trans"/>
</dbReference>
<dbReference type="SUPFAM" id="SSF53448">
    <property type="entry name" value="Nucleotide-diphospho-sugar transferases"/>
    <property type="match status" value="1"/>
</dbReference>
<evidence type="ECO:0000256" key="5">
    <source>
        <dbReference type="ARBA" id="ARBA00022917"/>
    </source>
</evidence>
<dbReference type="GO" id="GO:0005085">
    <property type="term" value="F:guanyl-nucleotide exchange factor activity"/>
    <property type="evidence" value="ECO:0007669"/>
    <property type="project" value="TreeGrafter"/>
</dbReference>
<keyword evidence="3" id="KW-0963">Cytoplasm</keyword>
<dbReference type="Proteomes" id="UP000785679">
    <property type="component" value="Unassembled WGS sequence"/>
</dbReference>
<dbReference type="GO" id="GO:0005851">
    <property type="term" value="C:eukaryotic translation initiation factor 2B complex"/>
    <property type="evidence" value="ECO:0007669"/>
    <property type="project" value="TreeGrafter"/>
</dbReference>
<reference evidence="13" key="1">
    <citation type="submission" date="2019-06" db="EMBL/GenBank/DDBJ databases">
        <authorList>
            <person name="Zheng W."/>
        </authorList>
    </citation>
    <scope>NUCLEOTIDE SEQUENCE</scope>
    <source>
        <strain evidence="13">QDHG01</strain>
    </source>
</reference>
<evidence type="ECO:0000259" key="11">
    <source>
        <dbReference type="Pfam" id="PF00483"/>
    </source>
</evidence>
<feature type="region of interest" description="Disordered" evidence="10">
    <location>
        <begin position="1"/>
        <end position="26"/>
    </location>
</feature>
<dbReference type="GO" id="GO:0003743">
    <property type="term" value="F:translation initiation factor activity"/>
    <property type="evidence" value="ECO:0007669"/>
    <property type="project" value="UniProtKB-KW"/>
</dbReference>
<keyword evidence="5" id="KW-0648">Protein biosynthesis</keyword>
<evidence type="ECO:0000256" key="7">
    <source>
        <dbReference type="ARBA" id="ARBA00044229"/>
    </source>
</evidence>
<feature type="domain" description="Nucleotidyl transferase" evidence="11">
    <location>
        <begin position="43"/>
        <end position="175"/>
    </location>
</feature>
<comment type="function">
    <text evidence="8">Acts as a component of the translation initiation factor 2B (eIF2B) complex, which catalyzes the exchange of GDP for GTP on the eukaryotic initiation factor 2 (eIF2) complex gamma subunit. Its guanine nucleotide exchange factor activity is repressed when bound to eIF2 complex phosphorylated on the alpha subunit, thereby limiting the amount of methionyl-initiator methionine tRNA available to the ribosome and consequently global translation is repressed.</text>
</comment>
<evidence type="ECO:0000256" key="3">
    <source>
        <dbReference type="ARBA" id="ARBA00022490"/>
    </source>
</evidence>
<keyword evidence="14" id="KW-1185">Reference proteome</keyword>
<name>A0A8J8T5F6_HALGN</name>
<organism evidence="13 14">
    <name type="scientific">Halteria grandinella</name>
    <dbReference type="NCBI Taxonomy" id="5974"/>
    <lineage>
        <taxon>Eukaryota</taxon>
        <taxon>Sar</taxon>
        <taxon>Alveolata</taxon>
        <taxon>Ciliophora</taxon>
        <taxon>Intramacronucleata</taxon>
        <taxon>Spirotrichea</taxon>
        <taxon>Stichotrichia</taxon>
        <taxon>Sporadotrichida</taxon>
        <taxon>Halteriidae</taxon>
        <taxon>Halteria</taxon>
    </lineage>
</organism>
<dbReference type="Gene3D" id="3.90.550.10">
    <property type="entry name" value="Spore Coat Polysaccharide Biosynthesis Protein SpsA, Chain A"/>
    <property type="match status" value="1"/>
</dbReference>
<evidence type="ECO:0000256" key="10">
    <source>
        <dbReference type="SAM" id="MobiDB-lite"/>
    </source>
</evidence>
<evidence type="ECO:0000256" key="8">
    <source>
        <dbReference type="ARBA" id="ARBA00045373"/>
    </source>
</evidence>
<accession>A0A8J8T5F6</accession>
<dbReference type="GO" id="GO:0002183">
    <property type="term" value="P:cytoplasmic translational initiation"/>
    <property type="evidence" value="ECO:0007669"/>
    <property type="project" value="TreeGrafter"/>
</dbReference>
<evidence type="ECO:0000313" key="14">
    <source>
        <dbReference type="Proteomes" id="UP000785679"/>
    </source>
</evidence>
<keyword evidence="4" id="KW-0396">Initiation factor</keyword>
<dbReference type="Gene3D" id="2.160.10.10">
    <property type="entry name" value="Hexapeptide repeat proteins"/>
    <property type="match status" value="1"/>
</dbReference>
<protein>
    <recommendedName>
        <fullName evidence="6">Translation initiation factor eIF2B subunit gamma</fullName>
    </recommendedName>
    <alternativeName>
        <fullName evidence="7">eIF2B GDP-GTP exchange factor subunit gamma</fullName>
    </alternativeName>
</protein>
<evidence type="ECO:0000256" key="2">
    <source>
        <dbReference type="ARBA" id="ARBA00007878"/>
    </source>
</evidence>
<dbReference type="InterPro" id="IPR051960">
    <property type="entry name" value="eIF2B_gamma"/>
</dbReference>
<evidence type="ECO:0000259" key="12">
    <source>
        <dbReference type="Pfam" id="PF24894"/>
    </source>
</evidence>
<evidence type="ECO:0000256" key="6">
    <source>
        <dbReference type="ARBA" id="ARBA00044196"/>
    </source>
</evidence>
<dbReference type="EMBL" id="RRYP01004972">
    <property type="protein sequence ID" value="TNV82430.1"/>
    <property type="molecule type" value="Genomic_DNA"/>
</dbReference>
<proteinExistence type="inferred from homology"/>
<comment type="similarity">
    <text evidence="2">Belongs to the eIF-2B gamma/epsilon subunits family.</text>
</comment>
<comment type="subunit">
    <text evidence="9">Component of the translation initiation factor 2B (eIF2B) complex which is a heterodecamer of two sets of five different subunits: alpha, beta, gamma, delta and epsilon. Subunits alpha, beta and delta comprise a regulatory subcomplex and subunits epsilon and gamma comprise a catalytic subcomplex. Within the complex, the hexameric regulatory complex resides at the center, with the two heterodimeric catalytic subcomplexes bound on opposite sides.</text>
</comment>
<dbReference type="GO" id="GO:0005829">
    <property type="term" value="C:cytosol"/>
    <property type="evidence" value="ECO:0007669"/>
    <property type="project" value="UniProtKB-SubCell"/>
</dbReference>
<dbReference type="InterPro" id="IPR005835">
    <property type="entry name" value="NTP_transferase_dom"/>
</dbReference>
<dbReference type="OrthoDB" id="10250549at2759"/>
<evidence type="ECO:0000256" key="1">
    <source>
        <dbReference type="ARBA" id="ARBA00004514"/>
    </source>
</evidence>
<dbReference type="AlphaFoldDB" id="A0A8J8T5F6"/>
<evidence type="ECO:0000313" key="13">
    <source>
        <dbReference type="EMBL" id="TNV82430.1"/>
    </source>
</evidence>
<dbReference type="PANTHER" id="PTHR45989">
    <property type="entry name" value="TRANSLATION INITIATION FACTOR EIF-2B SUBUNIT GAMMA"/>
    <property type="match status" value="1"/>
</dbReference>
<feature type="domain" description="Glucose-1-phosphate adenylyltransferase/Bifunctional protein GlmU-like C-terminal hexapeptide" evidence="12">
    <location>
        <begin position="425"/>
        <end position="499"/>
    </location>
</feature>
<evidence type="ECO:0000256" key="9">
    <source>
        <dbReference type="ARBA" id="ARBA00046432"/>
    </source>
</evidence>
<comment type="subcellular location">
    <subcellularLocation>
        <location evidence="1">Cytoplasm</location>
        <location evidence="1">Cytosol</location>
    </subcellularLocation>
</comment>